<accession>A0A5C3QSW9</accession>
<sequence length="124" mass="13369">MSSYVDYNSPPRSPSFGLFPTGATSPNAMAHYYSDPRQNHNMYSAFSSAATGPTSNSPSTSSKSGGTLRRYLSRNFKAFLQALIEGASPQLQWGKVGSKAVDFAYLDGPSAHECIQFAFNADII</sequence>
<evidence type="ECO:0000313" key="3">
    <source>
        <dbReference type="Proteomes" id="UP000305067"/>
    </source>
</evidence>
<evidence type="ECO:0000256" key="1">
    <source>
        <dbReference type="SAM" id="MobiDB-lite"/>
    </source>
</evidence>
<organism evidence="2 3">
    <name type="scientific">Pterulicium gracile</name>
    <dbReference type="NCBI Taxonomy" id="1884261"/>
    <lineage>
        <taxon>Eukaryota</taxon>
        <taxon>Fungi</taxon>
        <taxon>Dikarya</taxon>
        <taxon>Basidiomycota</taxon>
        <taxon>Agaricomycotina</taxon>
        <taxon>Agaricomycetes</taxon>
        <taxon>Agaricomycetidae</taxon>
        <taxon>Agaricales</taxon>
        <taxon>Pleurotineae</taxon>
        <taxon>Pterulaceae</taxon>
        <taxon>Pterulicium</taxon>
    </lineage>
</organism>
<dbReference type="AlphaFoldDB" id="A0A5C3QSW9"/>
<gene>
    <name evidence="2" type="ORF">BDV98DRAFT_602823</name>
</gene>
<proteinExistence type="predicted"/>
<name>A0A5C3QSW9_9AGAR</name>
<evidence type="ECO:0000313" key="2">
    <source>
        <dbReference type="EMBL" id="TFL03369.1"/>
    </source>
</evidence>
<dbReference type="OrthoDB" id="3257074at2759"/>
<protein>
    <submittedName>
        <fullName evidence="2">Uncharacterized protein</fullName>
    </submittedName>
</protein>
<feature type="compositionally biased region" description="Low complexity" evidence="1">
    <location>
        <begin position="47"/>
        <end position="66"/>
    </location>
</feature>
<dbReference type="Proteomes" id="UP000305067">
    <property type="component" value="Unassembled WGS sequence"/>
</dbReference>
<keyword evidence="3" id="KW-1185">Reference proteome</keyword>
<dbReference type="EMBL" id="ML178820">
    <property type="protein sequence ID" value="TFL03369.1"/>
    <property type="molecule type" value="Genomic_DNA"/>
</dbReference>
<reference evidence="2 3" key="1">
    <citation type="journal article" date="2019" name="Nat. Ecol. Evol.">
        <title>Megaphylogeny resolves global patterns of mushroom evolution.</title>
        <authorList>
            <person name="Varga T."/>
            <person name="Krizsan K."/>
            <person name="Foldi C."/>
            <person name="Dima B."/>
            <person name="Sanchez-Garcia M."/>
            <person name="Sanchez-Ramirez S."/>
            <person name="Szollosi G.J."/>
            <person name="Szarkandi J.G."/>
            <person name="Papp V."/>
            <person name="Albert L."/>
            <person name="Andreopoulos W."/>
            <person name="Angelini C."/>
            <person name="Antonin V."/>
            <person name="Barry K.W."/>
            <person name="Bougher N.L."/>
            <person name="Buchanan P."/>
            <person name="Buyck B."/>
            <person name="Bense V."/>
            <person name="Catcheside P."/>
            <person name="Chovatia M."/>
            <person name="Cooper J."/>
            <person name="Damon W."/>
            <person name="Desjardin D."/>
            <person name="Finy P."/>
            <person name="Geml J."/>
            <person name="Haridas S."/>
            <person name="Hughes K."/>
            <person name="Justo A."/>
            <person name="Karasinski D."/>
            <person name="Kautmanova I."/>
            <person name="Kiss B."/>
            <person name="Kocsube S."/>
            <person name="Kotiranta H."/>
            <person name="LaButti K.M."/>
            <person name="Lechner B.E."/>
            <person name="Liimatainen K."/>
            <person name="Lipzen A."/>
            <person name="Lukacs Z."/>
            <person name="Mihaltcheva S."/>
            <person name="Morgado L.N."/>
            <person name="Niskanen T."/>
            <person name="Noordeloos M.E."/>
            <person name="Ohm R.A."/>
            <person name="Ortiz-Santana B."/>
            <person name="Ovrebo C."/>
            <person name="Racz N."/>
            <person name="Riley R."/>
            <person name="Savchenko A."/>
            <person name="Shiryaev A."/>
            <person name="Soop K."/>
            <person name="Spirin V."/>
            <person name="Szebenyi C."/>
            <person name="Tomsovsky M."/>
            <person name="Tulloss R.E."/>
            <person name="Uehling J."/>
            <person name="Grigoriev I.V."/>
            <person name="Vagvolgyi C."/>
            <person name="Papp T."/>
            <person name="Martin F.M."/>
            <person name="Miettinen O."/>
            <person name="Hibbett D.S."/>
            <person name="Nagy L.G."/>
        </authorList>
    </citation>
    <scope>NUCLEOTIDE SEQUENCE [LARGE SCALE GENOMIC DNA]</scope>
    <source>
        <strain evidence="2 3">CBS 309.79</strain>
    </source>
</reference>
<feature type="region of interest" description="Disordered" evidence="1">
    <location>
        <begin position="44"/>
        <end position="66"/>
    </location>
</feature>